<comment type="caution">
    <text evidence="2">The sequence shown here is derived from an EMBL/GenBank/DDBJ whole genome shotgun (WGS) entry which is preliminary data.</text>
</comment>
<dbReference type="Pfam" id="PF00583">
    <property type="entry name" value="Acetyltransf_1"/>
    <property type="match status" value="1"/>
</dbReference>
<evidence type="ECO:0000313" key="2">
    <source>
        <dbReference type="EMBL" id="KAB2591059.1"/>
    </source>
</evidence>
<dbReference type="Proteomes" id="UP000326907">
    <property type="component" value="Unassembled WGS sequence"/>
</dbReference>
<dbReference type="SUPFAM" id="SSF55729">
    <property type="entry name" value="Acyl-CoA N-acyltransferases (Nat)"/>
    <property type="match status" value="1"/>
</dbReference>
<evidence type="ECO:0000313" key="3">
    <source>
        <dbReference type="Proteomes" id="UP000326907"/>
    </source>
</evidence>
<dbReference type="AlphaFoldDB" id="A0A5N5EJG1"/>
<keyword evidence="2" id="KW-0808">Transferase</keyword>
<organism evidence="2 3">
    <name type="scientific">Streptomyces arboris</name>
    <dbReference type="NCBI Taxonomy" id="2600619"/>
    <lineage>
        <taxon>Bacteria</taxon>
        <taxon>Bacillati</taxon>
        <taxon>Actinomycetota</taxon>
        <taxon>Actinomycetes</taxon>
        <taxon>Kitasatosporales</taxon>
        <taxon>Streptomycetaceae</taxon>
        <taxon>Streptomyces</taxon>
    </lineage>
</organism>
<dbReference type="GO" id="GO:0016747">
    <property type="term" value="F:acyltransferase activity, transferring groups other than amino-acyl groups"/>
    <property type="evidence" value="ECO:0007669"/>
    <property type="project" value="InterPro"/>
</dbReference>
<keyword evidence="3" id="KW-1185">Reference proteome</keyword>
<name>A0A5N5EJG1_9ACTN</name>
<dbReference type="Gene3D" id="3.40.630.30">
    <property type="match status" value="1"/>
</dbReference>
<dbReference type="EMBL" id="VYUA01000015">
    <property type="protein sequence ID" value="KAB2591059.1"/>
    <property type="molecule type" value="Genomic_DNA"/>
</dbReference>
<reference evidence="2 3" key="1">
    <citation type="submission" date="2019-09" db="EMBL/GenBank/DDBJ databases">
        <authorList>
            <person name="Liu P."/>
        </authorList>
    </citation>
    <scope>NUCLEOTIDE SEQUENCE [LARGE SCALE GENOMIC DNA]</scope>
    <source>
        <strain evidence="2 3">TRM68085</strain>
    </source>
</reference>
<gene>
    <name evidence="2" type="ORF">F5983_17995</name>
</gene>
<dbReference type="InterPro" id="IPR016181">
    <property type="entry name" value="Acyl_CoA_acyltransferase"/>
</dbReference>
<feature type="domain" description="N-acetyltransferase" evidence="1">
    <location>
        <begin position="7"/>
        <end position="167"/>
    </location>
</feature>
<protein>
    <submittedName>
        <fullName evidence="2">GNAT family N-acetyltransferase</fullName>
    </submittedName>
</protein>
<proteinExistence type="predicted"/>
<evidence type="ECO:0000259" key="1">
    <source>
        <dbReference type="PROSITE" id="PS51186"/>
    </source>
</evidence>
<dbReference type="InterPro" id="IPR000182">
    <property type="entry name" value="GNAT_dom"/>
</dbReference>
<dbReference type="PROSITE" id="PS51186">
    <property type="entry name" value="GNAT"/>
    <property type="match status" value="1"/>
</dbReference>
<sequence length="172" mass="19129">MPHHTHVHVRLATAADRPLMDRLWLMFRHDMSEFSSVTPGPDGTFRSDRLEAAFADADRVPYLLTADEHPVGLAFVRGLTGPVRVMNSFFVVRGARGAGVGLRAARDVLARHPGAWEIAFQDGNAPAVRFWRRVAREAAGDAWTEEHRPVPGRPELPPDVWIAFHVPAEGTR</sequence>
<accession>A0A5N5EJG1</accession>